<reference evidence="1 2" key="1">
    <citation type="submission" date="2020-07" db="EMBL/GenBank/DDBJ databases">
        <title>Comparative genomics of pyrophilous fungi reveals a link between fire events and developmental genes.</title>
        <authorList>
            <consortium name="DOE Joint Genome Institute"/>
            <person name="Steindorff A.S."/>
            <person name="Carver A."/>
            <person name="Calhoun S."/>
            <person name="Stillman K."/>
            <person name="Liu H."/>
            <person name="Lipzen A."/>
            <person name="Pangilinan J."/>
            <person name="Labutti K."/>
            <person name="Bruns T.D."/>
            <person name="Grigoriev I.V."/>
        </authorList>
    </citation>
    <scope>NUCLEOTIDE SEQUENCE [LARGE SCALE GENOMIC DNA]</scope>
    <source>
        <strain evidence="1 2">CBS 144469</strain>
    </source>
</reference>
<protein>
    <submittedName>
        <fullName evidence="1">Uncharacterized protein</fullName>
    </submittedName>
</protein>
<feature type="non-terminal residue" evidence="1">
    <location>
        <position position="222"/>
    </location>
</feature>
<dbReference type="Proteomes" id="UP000521943">
    <property type="component" value="Unassembled WGS sequence"/>
</dbReference>
<organism evidence="1 2">
    <name type="scientific">Ephemerocybe angulata</name>
    <dbReference type="NCBI Taxonomy" id="980116"/>
    <lineage>
        <taxon>Eukaryota</taxon>
        <taxon>Fungi</taxon>
        <taxon>Dikarya</taxon>
        <taxon>Basidiomycota</taxon>
        <taxon>Agaricomycotina</taxon>
        <taxon>Agaricomycetes</taxon>
        <taxon>Agaricomycetidae</taxon>
        <taxon>Agaricales</taxon>
        <taxon>Agaricineae</taxon>
        <taxon>Psathyrellaceae</taxon>
        <taxon>Ephemerocybe</taxon>
    </lineage>
</organism>
<accession>A0A8H6H9K5</accession>
<keyword evidence="2" id="KW-1185">Reference proteome</keyword>
<dbReference type="AlphaFoldDB" id="A0A8H6H9K5"/>
<proteinExistence type="predicted"/>
<sequence>GRSDYNDNCGIKMIVMFAPFKKAGKKRRANAKPATLSFIGYFHEDMPFCDWVVKLVETVKRRDLLEHSTLYNSDANSNNNSFTVTYTVPCRFTAEVGIESSDEYAELVEQAKNSDTAKEGARCKVFVTKHEIKEQMKEGTSCCAHAIAHAAWSSVLTIIGLSPEEKEQDEVIASLILKYCCNDRECSRTPCYVAGPNAQHVHLTHQHLRMWAAALVSSRFEC</sequence>
<dbReference type="OrthoDB" id="3269111at2759"/>
<comment type="caution">
    <text evidence="1">The sequence shown here is derived from an EMBL/GenBank/DDBJ whole genome shotgun (WGS) entry which is preliminary data.</text>
</comment>
<dbReference type="EMBL" id="JACGCI010000204">
    <property type="protein sequence ID" value="KAF6742072.1"/>
    <property type="molecule type" value="Genomic_DNA"/>
</dbReference>
<name>A0A8H6H9K5_9AGAR</name>
<evidence type="ECO:0000313" key="1">
    <source>
        <dbReference type="EMBL" id="KAF6742072.1"/>
    </source>
</evidence>
<gene>
    <name evidence="1" type="ORF">DFP72DRAFT_831623</name>
</gene>
<evidence type="ECO:0000313" key="2">
    <source>
        <dbReference type="Proteomes" id="UP000521943"/>
    </source>
</evidence>